<dbReference type="RefSeq" id="WP_264434370.1">
    <property type="nucleotide sequence ID" value="NZ_CP081495.1"/>
</dbReference>
<evidence type="ECO:0000313" key="3">
    <source>
        <dbReference type="Proteomes" id="UP001163328"/>
    </source>
</evidence>
<sequence length="161" mass="18655">MSKEEILKNCTWDSYDMATLDVNIPILSTNVKIDFLPPLKSGRTLTDDMVLALNSVIKLDVSQLDIIKSYLFWHFNLCCEATYYGFDIDFAEGESNSDANKRYFDIKNEDDAWKKSKLECLIIDEHEGTTVTFQFEVPWEDEHGCEIEFINGKIVNYENNN</sequence>
<evidence type="ECO:0000313" key="2">
    <source>
        <dbReference type="EMBL" id="UYW01895.1"/>
    </source>
</evidence>
<proteinExistence type="predicted"/>
<dbReference type="Pfam" id="PF22481">
    <property type="entry name" value="DUF6985"/>
    <property type="match status" value="1"/>
</dbReference>
<accession>A0ABY6M018</accession>
<organism evidence="2 3">
    <name type="scientific">Flavobacterium agricola</name>
    <dbReference type="NCBI Taxonomy" id="2870839"/>
    <lineage>
        <taxon>Bacteria</taxon>
        <taxon>Pseudomonadati</taxon>
        <taxon>Bacteroidota</taxon>
        <taxon>Flavobacteriia</taxon>
        <taxon>Flavobacteriales</taxon>
        <taxon>Flavobacteriaceae</taxon>
        <taxon>Flavobacterium</taxon>
    </lineage>
</organism>
<evidence type="ECO:0000259" key="1">
    <source>
        <dbReference type="Pfam" id="PF22481"/>
    </source>
</evidence>
<name>A0ABY6M018_9FLAO</name>
<dbReference type="InterPro" id="IPR054254">
    <property type="entry name" value="DUF6985"/>
</dbReference>
<dbReference type="EMBL" id="CP081495">
    <property type="protein sequence ID" value="UYW01895.1"/>
    <property type="molecule type" value="Genomic_DNA"/>
</dbReference>
<gene>
    <name evidence="2" type="ORF">K5I29_02980</name>
</gene>
<keyword evidence="3" id="KW-1185">Reference proteome</keyword>
<reference evidence="2" key="1">
    <citation type="submission" date="2021-08" db="EMBL/GenBank/DDBJ databases">
        <title>Flavobacterium sp. strain CC-SYL302.</title>
        <authorList>
            <person name="Lin S.-Y."/>
            <person name="Lee T.-H."/>
            <person name="Young C.-C."/>
        </authorList>
    </citation>
    <scope>NUCLEOTIDE SEQUENCE</scope>
    <source>
        <strain evidence="2">CC-SYL302</strain>
    </source>
</reference>
<dbReference type="Proteomes" id="UP001163328">
    <property type="component" value="Chromosome"/>
</dbReference>
<protein>
    <recommendedName>
        <fullName evidence="1">DUF6985 domain-containing protein</fullName>
    </recommendedName>
</protein>
<feature type="domain" description="DUF6985" evidence="1">
    <location>
        <begin position="18"/>
        <end position="155"/>
    </location>
</feature>